<reference evidence="1" key="2">
    <citation type="submission" date="2021-05" db="EMBL/GenBank/DDBJ databases">
        <authorList>
            <person name="Pain A."/>
        </authorList>
    </citation>
    <scope>NUCLEOTIDE SEQUENCE</scope>
    <source>
        <strain evidence="1">1802A</strain>
    </source>
</reference>
<comment type="caution">
    <text evidence="1">The sequence shown here is derived from an EMBL/GenBank/DDBJ whole genome shotgun (WGS) entry which is preliminary data.</text>
</comment>
<evidence type="ECO:0000313" key="1">
    <source>
        <dbReference type="EMBL" id="KAK1939809.1"/>
    </source>
</evidence>
<gene>
    <name evidence="1" type="ORF">X943_003544</name>
</gene>
<sequence>MTRPESVLVMHKSYFCLYQLRDFKRAITVAVDHFKNCEDGDLILMVAMDILSKQLINYPSTSFDDVQRTCLDLLASKSLVGLQRILLRRDCDALAARHKGATAAWKCLRHSPVRSLTEMSHGRSLKSATKGNRANLSHQRLPMISKTLATMRRCREEASELTAANGIRGKRRRGPDGAHEAAQHFKINLVECYGDKNLLYYQIDGLTSTPIKSDGNELASVSSGDLSMSNTSPLMSSRSCSAIRDHYANIKFYTQSSLRRISVQLCLEDEKAGQMEGWRRHFRLIKRKIFQVCNMLFININVPFIAVDLFSRLFQNLLATTTAGARRSLSYMFNCAGHTEMQEADQQNKDKLTEDEITMLFLLGANCLEIALKCHNAHARFDFFSLFYFLVFIDSILTKVDMQKPLAEILPALLSIVDMKVVLHQKLNYGRQYLKRSLKYHHNLFRRKLDHLSNELKKNRVLQIVGFKLMNCVEQLLLLSHGIFGFSLTFRIAPVIIETTSGAIYGINTKRSRYEYHDYGVTTTSKSTMYEYPPFRSDNGGEIVTEAWSDCESLCMDQRDICHPTVKRRRSPDNRPHKRCETATQTYRGAMEPFGVATLLKQLSSAPNSELDRVNTFLTESTEISILLLQMLSCSDYIEILSGNTIFTEPGANVNSSSLMAALALRFVLDVFIVITDDTIAKMLECGNSRGAMLLNEAANSDCIEAFKNYFDEYYYMVDANNCVFYFLILEIDWILHKEHLYSEGDYMKHQQLLNRVIYHNSPVEQNRTDDVFDMHYRLYEKIALLMFGEKSNDPRTAQCVEAFKSRSMSWSKFDEIVVRSVRPEDEMSINNEIMDLYYSDIKQMKTSFNPYKSIFTPKYFCVAKDLVYRVKASLMLYYISQRCGDLPS</sequence>
<evidence type="ECO:0000313" key="2">
    <source>
        <dbReference type="Proteomes" id="UP001195914"/>
    </source>
</evidence>
<organism evidence="1 2">
    <name type="scientific">Babesia divergens</name>
    <dbReference type="NCBI Taxonomy" id="32595"/>
    <lineage>
        <taxon>Eukaryota</taxon>
        <taxon>Sar</taxon>
        <taxon>Alveolata</taxon>
        <taxon>Apicomplexa</taxon>
        <taxon>Aconoidasida</taxon>
        <taxon>Piroplasmida</taxon>
        <taxon>Babesiidae</taxon>
        <taxon>Babesia</taxon>
    </lineage>
</organism>
<proteinExistence type="predicted"/>
<dbReference type="Proteomes" id="UP001195914">
    <property type="component" value="Unassembled WGS sequence"/>
</dbReference>
<reference evidence="1" key="1">
    <citation type="journal article" date="2014" name="Nucleic Acids Res.">
        <title>The evolutionary dynamics of variant antigen genes in Babesia reveal a history of genomic innovation underlying host-parasite interaction.</title>
        <authorList>
            <person name="Jackson A.P."/>
            <person name="Otto T.D."/>
            <person name="Darby A."/>
            <person name="Ramaprasad A."/>
            <person name="Xia D."/>
            <person name="Echaide I.E."/>
            <person name="Farber M."/>
            <person name="Gahlot S."/>
            <person name="Gamble J."/>
            <person name="Gupta D."/>
            <person name="Gupta Y."/>
            <person name="Jackson L."/>
            <person name="Malandrin L."/>
            <person name="Malas T.B."/>
            <person name="Moussa E."/>
            <person name="Nair M."/>
            <person name="Reid A.J."/>
            <person name="Sanders M."/>
            <person name="Sharma J."/>
            <person name="Tracey A."/>
            <person name="Quail M.A."/>
            <person name="Weir W."/>
            <person name="Wastling J.M."/>
            <person name="Hall N."/>
            <person name="Willadsen P."/>
            <person name="Lingelbach K."/>
            <person name="Shiels B."/>
            <person name="Tait A."/>
            <person name="Berriman M."/>
            <person name="Allred D.R."/>
            <person name="Pain A."/>
        </authorList>
    </citation>
    <scope>NUCLEOTIDE SEQUENCE</scope>
    <source>
        <strain evidence="1">1802A</strain>
    </source>
</reference>
<protein>
    <submittedName>
        <fullName evidence="1">Uncharacterized protein</fullName>
    </submittedName>
</protein>
<accession>A0AAD9GJQ0</accession>
<dbReference type="AlphaFoldDB" id="A0AAD9GJQ0"/>
<keyword evidence="2" id="KW-1185">Reference proteome</keyword>
<name>A0AAD9GJQ0_BABDI</name>
<dbReference type="EMBL" id="JAHBMH010000007">
    <property type="protein sequence ID" value="KAK1939809.1"/>
    <property type="molecule type" value="Genomic_DNA"/>
</dbReference>